<name>A0ABV7YCA2_9ACTN</name>
<dbReference type="InterPro" id="IPR028212">
    <property type="entry name" value="GHL6"/>
</dbReference>
<gene>
    <name evidence="1" type="ORF">ACFOUW_12760</name>
</gene>
<dbReference type="SUPFAM" id="SSF51445">
    <property type="entry name" value="(Trans)glycosidases"/>
    <property type="match status" value="1"/>
</dbReference>
<dbReference type="EC" id="3.2.1.23" evidence="1"/>
<keyword evidence="2" id="KW-1185">Reference proteome</keyword>
<dbReference type="Proteomes" id="UP001595699">
    <property type="component" value="Unassembled WGS sequence"/>
</dbReference>
<dbReference type="EMBL" id="JBHRZH010000009">
    <property type="protein sequence ID" value="MFC3761709.1"/>
    <property type="molecule type" value="Genomic_DNA"/>
</dbReference>
<protein>
    <submittedName>
        <fullName evidence="1">Beta-galactosidase</fullName>
        <ecNumber evidence="1">3.2.1.23</ecNumber>
    </submittedName>
</protein>
<reference evidence="2" key="1">
    <citation type="journal article" date="2019" name="Int. J. Syst. Evol. Microbiol.">
        <title>The Global Catalogue of Microorganisms (GCM) 10K type strain sequencing project: providing services to taxonomists for standard genome sequencing and annotation.</title>
        <authorList>
            <consortium name="The Broad Institute Genomics Platform"/>
            <consortium name="The Broad Institute Genome Sequencing Center for Infectious Disease"/>
            <person name="Wu L."/>
            <person name="Ma J."/>
        </authorList>
    </citation>
    <scope>NUCLEOTIDE SEQUENCE [LARGE SCALE GENOMIC DNA]</scope>
    <source>
        <strain evidence="2">CGMCC 4.7241</strain>
    </source>
</reference>
<keyword evidence="1" id="KW-0326">Glycosidase</keyword>
<keyword evidence="1" id="KW-0378">Hydrolase</keyword>
<dbReference type="Gene3D" id="3.20.20.80">
    <property type="entry name" value="Glycosidases"/>
    <property type="match status" value="1"/>
</dbReference>
<dbReference type="GO" id="GO:0004565">
    <property type="term" value="F:beta-galactosidase activity"/>
    <property type="evidence" value="ECO:0007669"/>
    <property type="project" value="UniProtKB-EC"/>
</dbReference>
<dbReference type="InterPro" id="IPR029062">
    <property type="entry name" value="Class_I_gatase-like"/>
</dbReference>
<sequence>MSADVLPWYRRTLRWGQTNLTEVDPTRYDSAFWRAHWRKTRVQGVIVNAGGIVAYYPSANPLHHRATGLGDRDLYGDVVRDAREEGLTVVARMDSNRATEDFYRAHPDWFAHDADGHPYRAGERYVACVNSPYYDEYLLEILREIVERSHPDGFADNSWTGLGAAQICYCANCASSFGDLPRAVDYDDPTYRAWLRWNEQRRTEVWRQNNVVTTEAGGPHCLWVGMISGDQAAMAGRFVNVREIAKQARIFFVDHQRRNDRDGFAHNADVGARLHGLVGWDVLLPESMAMYSGGHGYFRATSMPVAEVVTWAASGFAGGIQPWWHHISAFHEDRRQYATAEPIFRWHEKNERYLVDRTPLAQVGVVWSEQNVRFHGRADADNLGVAPYRGVVAALQRARIPYLPVHVDDLRTADVRTIVLPDLAMLSDEQCATIGALVDRGVSVVATGSTSLKDEDGQPREDFGLDDVLGVSLAGEATGSAAPLVFRIDDYSRHDYLRFQPGTTLGFDDTAILPLGGRLERVAVRDAEIVATYVEPFPAYPPELAWLRPEPTSIPVLTTRTASSGARIAYSAADLDRTAGRDARADHLRLLGELVRWTVDAPALLEVDGEGRLDCRLYAQAEGLVLNLVSVGSYDPIPGTHDELVPVGPFDVRIRHEQLTAGSTVRALVSEQDLPAEIVNGALTVTVPKIIGHEVLAVATA</sequence>
<evidence type="ECO:0000313" key="1">
    <source>
        <dbReference type="EMBL" id="MFC3761709.1"/>
    </source>
</evidence>
<organism evidence="1 2">
    <name type="scientific">Tenggerimyces flavus</name>
    <dbReference type="NCBI Taxonomy" id="1708749"/>
    <lineage>
        <taxon>Bacteria</taxon>
        <taxon>Bacillati</taxon>
        <taxon>Actinomycetota</taxon>
        <taxon>Actinomycetes</taxon>
        <taxon>Propionibacteriales</taxon>
        <taxon>Nocardioidaceae</taxon>
        <taxon>Tenggerimyces</taxon>
    </lineage>
</organism>
<proteinExistence type="predicted"/>
<comment type="caution">
    <text evidence="1">The sequence shown here is derived from an EMBL/GenBank/DDBJ whole genome shotgun (WGS) entry which is preliminary data.</text>
</comment>
<dbReference type="Gene3D" id="3.40.50.880">
    <property type="match status" value="1"/>
</dbReference>
<evidence type="ECO:0000313" key="2">
    <source>
        <dbReference type="Proteomes" id="UP001595699"/>
    </source>
</evidence>
<dbReference type="CDD" id="cd03143">
    <property type="entry name" value="A4_beta-galactosidase_middle_domain"/>
    <property type="match status" value="1"/>
</dbReference>
<dbReference type="InterPro" id="IPR017853">
    <property type="entry name" value="GH"/>
</dbReference>
<dbReference type="Pfam" id="PF14871">
    <property type="entry name" value="GHL6"/>
    <property type="match status" value="1"/>
</dbReference>
<dbReference type="RefSeq" id="WP_205114352.1">
    <property type="nucleotide sequence ID" value="NZ_JAFBCM010000001.1"/>
</dbReference>
<accession>A0ABV7YCA2</accession>